<evidence type="ECO:0000313" key="2">
    <source>
        <dbReference type="Proteomes" id="UP001175228"/>
    </source>
</evidence>
<dbReference type="AlphaFoldDB" id="A0AA39PTJ0"/>
<proteinExistence type="predicted"/>
<name>A0AA39PTJ0_9AGAR</name>
<evidence type="ECO:0008006" key="3">
    <source>
        <dbReference type="Google" id="ProtNLM"/>
    </source>
</evidence>
<reference evidence="1" key="1">
    <citation type="submission" date="2023-06" db="EMBL/GenBank/DDBJ databases">
        <authorList>
            <consortium name="Lawrence Berkeley National Laboratory"/>
            <person name="Ahrendt S."/>
            <person name="Sahu N."/>
            <person name="Indic B."/>
            <person name="Wong-Bajracharya J."/>
            <person name="Merenyi Z."/>
            <person name="Ke H.-M."/>
            <person name="Monk M."/>
            <person name="Kocsube S."/>
            <person name="Drula E."/>
            <person name="Lipzen A."/>
            <person name="Balint B."/>
            <person name="Henrissat B."/>
            <person name="Andreopoulos B."/>
            <person name="Martin F.M."/>
            <person name="Harder C.B."/>
            <person name="Rigling D."/>
            <person name="Ford K.L."/>
            <person name="Foster G.D."/>
            <person name="Pangilinan J."/>
            <person name="Papanicolaou A."/>
            <person name="Barry K."/>
            <person name="LaButti K."/>
            <person name="Viragh M."/>
            <person name="Koriabine M."/>
            <person name="Yan M."/>
            <person name="Riley R."/>
            <person name="Champramary S."/>
            <person name="Plett K.L."/>
            <person name="Tsai I.J."/>
            <person name="Slot J."/>
            <person name="Sipos G."/>
            <person name="Plett J."/>
            <person name="Nagy L.G."/>
            <person name="Grigoriev I.V."/>
        </authorList>
    </citation>
    <scope>NUCLEOTIDE SEQUENCE</scope>
    <source>
        <strain evidence="1">HWK02</strain>
    </source>
</reference>
<sequence length="64" mass="7262">LSIHEFPDFPVAECTYAAISYIWRGHSVDESTVSRFSVAGLSRRWLDVLVNAYAAALRERAKYV</sequence>
<organism evidence="1 2">
    <name type="scientific">Armillaria luteobubalina</name>
    <dbReference type="NCBI Taxonomy" id="153913"/>
    <lineage>
        <taxon>Eukaryota</taxon>
        <taxon>Fungi</taxon>
        <taxon>Dikarya</taxon>
        <taxon>Basidiomycota</taxon>
        <taxon>Agaricomycotina</taxon>
        <taxon>Agaricomycetes</taxon>
        <taxon>Agaricomycetidae</taxon>
        <taxon>Agaricales</taxon>
        <taxon>Marasmiineae</taxon>
        <taxon>Physalacriaceae</taxon>
        <taxon>Armillaria</taxon>
    </lineage>
</organism>
<feature type="non-terminal residue" evidence="1">
    <location>
        <position position="1"/>
    </location>
</feature>
<accession>A0AA39PTJ0</accession>
<dbReference type="EMBL" id="JAUEPU010000036">
    <property type="protein sequence ID" value="KAK0489800.1"/>
    <property type="molecule type" value="Genomic_DNA"/>
</dbReference>
<gene>
    <name evidence="1" type="ORF">EDD18DRAFT_1080905</name>
</gene>
<dbReference type="Proteomes" id="UP001175228">
    <property type="component" value="Unassembled WGS sequence"/>
</dbReference>
<comment type="caution">
    <text evidence="1">The sequence shown here is derived from an EMBL/GenBank/DDBJ whole genome shotgun (WGS) entry which is preliminary data.</text>
</comment>
<keyword evidence="2" id="KW-1185">Reference proteome</keyword>
<protein>
    <recommendedName>
        <fullName evidence="3">Heterokaryon incompatibility domain-containing protein</fullName>
    </recommendedName>
</protein>
<evidence type="ECO:0000313" key="1">
    <source>
        <dbReference type="EMBL" id="KAK0489800.1"/>
    </source>
</evidence>